<reference evidence="2 3" key="2">
    <citation type="journal article" date="2010" name="Nucleic Acids Res.">
        <title>BeetleBase in 2010: revisions to provide comprehensive genomic information for Tribolium castaneum.</title>
        <authorList>
            <person name="Kim H.S."/>
            <person name="Murphy T."/>
            <person name="Xia J."/>
            <person name="Caragea D."/>
            <person name="Park Y."/>
            <person name="Beeman R.W."/>
            <person name="Lorenzen M.D."/>
            <person name="Butcher S."/>
            <person name="Manak J.R."/>
            <person name="Brown S.J."/>
        </authorList>
    </citation>
    <scope>NUCLEOTIDE SEQUENCE [LARGE SCALE GENOMIC DNA]</scope>
    <source>
        <strain evidence="2 3">Georgia GA2</strain>
    </source>
</reference>
<evidence type="ECO:0000313" key="3">
    <source>
        <dbReference type="Proteomes" id="UP000007266"/>
    </source>
</evidence>
<dbReference type="AlphaFoldDB" id="D7EJZ0"/>
<keyword evidence="1" id="KW-0732">Signal</keyword>
<name>D7EJZ0_TRICA</name>
<organism evidence="2 3">
    <name type="scientific">Tribolium castaneum</name>
    <name type="common">Red flour beetle</name>
    <dbReference type="NCBI Taxonomy" id="7070"/>
    <lineage>
        <taxon>Eukaryota</taxon>
        <taxon>Metazoa</taxon>
        <taxon>Ecdysozoa</taxon>
        <taxon>Arthropoda</taxon>
        <taxon>Hexapoda</taxon>
        <taxon>Insecta</taxon>
        <taxon>Pterygota</taxon>
        <taxon>Neoptera</taxon>
        <taxon>Endopterygota</taxon>
        <taxon>Coleoptera</taxon>
        <taxon>Polyphaga</taxon>
        <taxon>Cucujiformia</taxon>
        <taxon>Tenebrionidae</taxon>
        <taxon>Tenebrionidae incertae sedis</taxon>
        <taxon>Tribolium</taxon>
    </lineage>
</organism>
<reference evidence="2 3" key="1">
    <citation type="journal article" date="2008" name="Nature">
        <title>The genome of the model beetle and pest Tribolium castaneum.</title>
        <authorList>
            <consortium name="Tribolium Genome Sequencing Consortium"/>
            <person name="Richards S."/>
            <person name="Gibbs R.A."/>
            <person name="Weinstock G.M."/>
            <person name="Brown S.J."/>
            <person name="Denell R."/>
            <person name="Beeman R.W."/>
            <person name="Gibbs R."/>
            <person name="Beeman R.W."/>
            <person name="Brown S.J."/>
            <person name="Bucher G."/>
            <person name="Friedrich M."/>
            <person name="Grimmelikhuijzen C.J."/>
            <person name="Klingler M."/>
            <person name="Lorenzen M."/>
            <person name="Richards S."/>
            <person name="Roth S."/>
            <person name="Schroder R."/>
            <person name="Tautz D."/>
            <person name="Zdobnov E.M."/>
            <person name="Muzny D."/>
            <person name="Gibbs R.A."/>
            <person name="Weinstock G.M."/>
            <person name="Attaway T."/>
            <person name="Bell S."/>
            <person name="Buhay C.J."/>
            <person name="Chandrabose M.N."/>
            <person name="Chavez D."/>
            <person name="Clerk-Blankenburg K.P."/>
            <person name="Cree A."/>
            <person name="Dao M."/>
            <person name="Davis C."/>
            <person name="Chacko J."/>
            <person name="Dinh H."/>
            <person name="Dugan-Rocha S."/>
            <person name="Fowler G."/>
            <person name="Garner T.T."/>
            <person name="Garnes J."/>
            <person name="Gnirke A."/>
            <person name="Hawes A."/>
            <person name="Hernandez J."/>
            <person name="Hines S."/>
            <person name="Holder M."/>
            <person name="Hume J."/>
            <person name="Jhangiani S.N."/>
            <person name="Joshi V."/>
            <person name="Khan Z.M."/>
            <person name="Jackson L."/>
            <person name="Kovar C."/>
            <person name="Kowis A."/>
            <person name="Lee S."/>
            <person name="Lewis L.R."/>
            <person name="Margolis J."/>
            <person name="Morgan M."/>
            <person name="Nazareth L.V."/>
            <person name="Nguyen N."/>
            <person name="Okwuonu G."/>
            <person name="Parker D."/>
            <person name="Richards S."/>
            <person name="Ruiz S.J."/>
            <person name="Santibanez J."/>
            <person name="Savard J."/>
            <person name="Scherer S.E."/>
            <person name="Schneider B."/>
            <person name="Sodergren E."/>
            <person name="Tautz D."/>
            <person name="Vattahil S."/>
            <person name="Villasana D."/>
            <person name="White C.S."/>
            <person name="Wright R."/>
            <person name="Park Y."/>
            <person name="Beeman R.W."/>
            <person name="Lord J."/>
            <person name="Oppert B."/>
            <person name="Lorenzen M."/>
            <person name="Brown S."/>
            <person name="Wang L."/>
            <person name="Savard J."/>
            <person name="Tautz D."/>
            <person name="Richards S."/>
            <person name="Weinstock G."/>
            <person name="Gibbs R.A."/>
            <person name="Liu Y."/>
            <person name="Worley K."/>
            <person name="Weinstock G."/>
            <person name="Elsik C.G."/>
            <person name="Reese J.T."/>
            <person name="Elhaik E."/>
            <person name="Landan G."/>
            <person name="Graur D."/>
            <person name="Arensburger P."/>
            <person name="Atkinson P."/>
            <person name="Beeman R.W."/>
            <person name="Beidler J."/>
            <person name="Brown S.J."/>
            <person name="Demuth J.P."/>
            <person name="Drury D.W."/>
            <person name="Du Y.Z."/>
            <person name="Fujiwara H."/>
            <person name="Lorenzen M."/>
            <person name="Maselli V."/>
            <person name="Osanai M."/>
            <person name="Park Y."/>
            <person name="Robertson H.M."/>
            <person name="Tu Z."/>
            <person name="Wang J.J."/>
            <person name="Wang S."/>
            <person name="Richards S."/>
            <person name="Song H."/>
            <person name="Zhang L."/>
            <person name="Sodergren E."/>
            <person name="Werner D."/>
            <person name="Stanke M."/>
            <person name="Morgenstern B."/>
            <person name="Solovyev V."/>
            <person name="Kosarev P."/>
            <person name="Brown G."/>
            <person name="Chen H.C."/>
            <person name="Ermolaeva O."/>
            <person name="Hlavina W."/>
            <person name="Kapustin Y."/>
            <person name="Kiryutin B."/>
            <person name="Kitts P."/>
            <person name="Maglott D."/>
            <person name="Pruitt K."/>
            <person name="Sapojnikov V."/>
            <person name="Souvorov A."/>
            <person name="Mackey A.J."/>
            <person name="Waterhouse R.M."/>
            <person name="Wyder S."/>
            <person name="Zdobnov E.M."/>
            <person name="Zdobnov E.M."/>
            <person name="Wyder S."/>
            <person name="Kriventseva E.V."/>
            <person name="Kadowaki T."/>
            <person name="Bork P."/>
            <person name="Aranda M."/>
            <person name="Bao R."/>
            <person name="Beermann A."/>
            <person name="Berns N."/>
            <person name="Bolognesi R."/>
            <person name="Bonneton F."/>
            <person name="Bopp D."/>
            <person name="Brown S.J."/>
            <person name="Bucher G."/>
            <person name="Butts T."/>
            <person name="Chaumot A."/>
            <person name="Denell R.E."/>
            <person name="Ferrier D.E."/>
            <person name="Friedrich M."/>
            <person name="Gordon C.M."/>
            <person name="Jindra M."/>
            <person name="Klingler M."/>
            <person name="Lan Q."/>
            <person name="Lattorff H.M."/>
            <person name="Laudet V."/>
            <person name="von Levetsow C."/>
            <person name="Liu Z."/>
            <person name="Lutz R."/>
            <person name="Lynch J.A."/>
            <person name="da Fonseca R.N."/>
            <person name="Posnien N."/>
            <person name="Reuter R."/>
            <person name="Roth S."/>
            <person name="Savard J."/>
            <person name="Schinko J.B."/>
            <person name="Schmitt C."/>
            <person name="Schoppmeier M."/>
            <person name="Schroder R."/>
            <person name="Shippy T.D."/>
            <person name="Simonnet F."/>
            <person name="Marques-Souza H."/>
            <person name="Tautz D."/>
            <person name="Tomoyasu Y."/>
            <person name="Trauner J."/>
            <person name="Van der Zee M."/>
            <person name="Vervoort M."/>
            <person name="Wittkopp N."/>
            <person name="Wimmer E.A."/>
            <person name="Yang X."/>
            <person name="Jones A.K."/>
            <person name="Sattelle D.B."/>
            <person name="Ebert P.R."/>
            <person name="Nelson D."/>
            <person name="Scott J.G."/>
            <person name="Beeman R.W."/>
            <person name="Muthukrishnan S."/>
            <person name="Kramer K.J."/>
            <person name="Arakane Y."/>
            <person name="Beeman R.W."/>
            <person name="Zhu Q."/>
            <person name="Hogenkamp D."/>
            <person name="Dixit R."/>
            <person name="Oppert B."/>
            <person name="Jiang H."/>
            <person name="Zou Z."/>
            <person name="Marshall J."/>
            <person name="Elpidina E."/>
            <person name="Vinokurov K."/>
            <person name="Oppert C."/>
            <person name="Zou Z."/>
            <person name="Evans J."/>
            <person name="Lu Z."/>
            <person name="Zhao P."/>
            <person name="Sumathipala N."/>
            <person name="Altincicek B."/>
            <person name="Vilcinskas A."/>
            <person name="Williams M."/>
            <person name="Hultmark D."/>
            <person name="Hetru C."/>
            <person name="Jiang H."/>
            <person name="Grimmelikhuijzen C.J."/>
            <person name="Hauser F."/>
            <person name="Cazzamali G."/>
            <person name="Williamson M."/>
            <person name="Park Y."/>
            <person name="Li B."/>
            <person name="Tanaka Y."/>
            <person name="Predel R."/>
            <person name="Neupert S."/>
            <person name="Schachtner J."/>
            <person name="Verleyen P."/>
            <person name="Raible F."/>
            <person name="Bork P."/>
            <person name="Friedrich M."/>
            <person name="Walden K.K."/>
            <person name="Robertson H.M."/>
            <person name="Angeli S."/>
            <person name="Foret S."/>
            <person name="Bucher G."/>
            <person name="Schuetz S."/>
            <person name="Maleszka R."/>
            <person name="Wimmer E.A."/>
            <person name="Beeman R.W."/>
            <person name="Lorenzen M."/>
            <person name="Tomoyasu Y."/>
            <person name="Miller S.C."/>
            <person name="Grossmann D."/>
            <person name="Bucher G."/>
        </authorList>
    </citation>
    <scope>NUCLEOTIDE SEQUENCE [LARGE SCALE GENOMIC DNA]</scope>
    <source>
        <strain evidence="2 3">Georgia GA2</strain>
    </source>
</reference>
<sequence length="233" mass="25935">MLKPSLVILVLTLLHLSQSSIIDEAKAKLNNLYSLVLGNIQIAENDFSQYYTDLNVYGHNIYDLGKIEIETIYGTVIKEIDQLEDLGHNANVDVSSCTKGQKDVINKFRELFENRVQVCINGKIQEAASLLKGSKYNVDVTMNSVHRLDHDVNVCGDSILCISPILTKINLATISLPQQIKTEVNNARDLLQDLKVMVAECRDNNVADFTSFVTSLVAIIANCVNKIIPKILM</sequence>
<feature type="chain" id="PRO_5003094947" description="Protein TsetseEP domain-containing protein" evidence="1">
    <location>
        <begin position="20"/>
        <end position="233"/>
    </location>
</feature>
<dbReference type="OrthoDB" id="6726674at2759"/>
<proteinExistence type="predicted"/>
<dbReference type="PhylomeDB" id="D7EJZ0"/>
<keyword evidence="3" id="KW-1185">Reference proteome</keyword>
<dbReference type="HOGENOM" id="CLU_103099_0_0_1"/>
<gene>
    <name evidence="2" type="primary">AUGUSTUS-3.0.2_06990</name>
    <name evidence="2" type="ORF">TcasGA2_TC006990</name>
</gene>
<evidence type="ECO:0000256" key="1">
    <source>
        <dbReference type="SAM" id="SignalP"/>
    </source>
</evidence>
<accession>D7EJZ0</accession>
<dbReference type="KEGG" id="tca:103312985"/>
<dbReference type="Proteomes" id="UP000007266">
    <property type="component" value="Unassembled WGS sequence"/>
</dbReference>
<dbReference type="InParanoid" id="D7EJZ0"/>
<evidence type="ECO:0000313" key="2">
    <source>
        <dbReference type="EMBL" id="EFA12920.1"/>
    </source>
</evidence>
<feature type="signal peptide" evidence="1">
    <location>
        <begin position="1"/>
        <end position="19"/>
    </location>
</feature>
<evidence type="ECO:0008006" key="4">
    <source>
        <dbReference type="Google" id="ProtNLM"/>
    </source>
</evidence>
<dbReference type="EMBL" id="KQ972213">
    <property type="protein sequence ID" value="EFA12920.1"/>
    <property type="molecule type" value="Genomic_DNA"/>
</dbReference>
<protein>
    <recommendedName>
        <fullName evidence="4">Protein TsetseEP domain-containing protein</fullName>
    </recommendedName>
</protein>